<evidence type="ECO:0008006" key="10">
    <source>
        <dbReference type="Google" id="ProtNLM"/>
    </source>
</evidence>
<dbReference type="EMBL" id="CP023671">
    <property type="protein sequence ID" value="AYE33213.1"/>
    <property type="molecule type" value="Genomic_DNA"/>
</dbReference>
<comment type="subcellular location">
    <subcellularLocation>
        <location evidence="1">Membrane</location>
        <topology evidence="1">Multi-pass membrane protein</topology>
    </subcellularLocation>
</comment>
<proteinExistence type="predicted"/>
<dbReference type="Proteomes" id="UP001055437">
    <property type="component" value="Chromosome"/>
</dbReference>
<organism evidence="6 8">
    <name type="scientific">Clostridium septicum</name>
    <dbReference type="NCBI Taxonomy" id="1504"/>
    <lineage>
        <taxon>Bacteria</taxon>
        <taxon>Bacillati</taxon>
        <taxon>Bacillota</taxon>
        <taxon>Clostridia</taxon>
        <taxon>Eubacteriales</taxon>
        <taxon>Clostridiaceae</taxon>
        <taxon>Clostridium</taxon>
    </lineage>
</organism>
<keyword evidence="2 5" id="KW-0812">Transmembrane</keyword>
<dbReference type="GO" id="GO:0006824">
    <property type="term" value="P:cobalt ion transport"/>
    <property type="evidence" value="ECO:0007669"/>
    <property type="project" value="TreeGrafter"/>
</dbReference>
<accession>A0A9N7JIM1</accession>
<evidence type="ECO:0000313" key="8">
    <source>
        <dbReference type="Proteomes" id="UP000280586"/>
    </source>
</evidence>
<dbReference type="AlphaFoldDB" id="A0A9N7JIM1"/>
<evidence type="ECO:0000313" key="7">
    <source>
        <dbReference type="EMBL" id="USR99786.1"/>
    </source>
</evidence>
<protein>
    <recommendedName>
        <fullName evidence="10">Cobalt ABC transporter permease</fullName>
    </recommendedName>
</protein>
<gene>
    <name evidence="6" type="ORF">CP523_01430</name>
    <name evidence="7" type="ORF">NH397_09735</name>
</gene>
<reference evidence="7" key="2">
    <citation type="submission" date="2022-06" db="EMBL/GenBank/DDBJ databases">
        <authorList>
            <person name="Holder M.E."/>
            <person name="Ajami N.J."/>
            <person name="Petrosino J.F."/>
        </authorList>
    </citation>
    <scope>NUCLEOTIDE SEQUENCE</scope>
    <source>
        <strain evidence="7">RMA 8861</strain>
    </source>
</reference>
<feature type="transmembrane region" description="Helical" evidence="5">
    <location>
        <begin position="23"/>
        <end position="54"/>
    </location>
</feature>
<dbReference type="PANTHER" id="PTHR43723:SF1">
    <property type="entry name" value="COBALT TRANSPORT PROTEIN CBIQ"/>
    <property type="match status" value="1"/>
</dbReference>
<dbReference type="CDD" id="cd16914">
    <property type="entry name" value="EcfT"/>
    <property type="match status" value="1"/>
</dbReference>
<keyword evidence="4 5" id="KW-0472">Membrane</keyword>
<evidence type="ECO:0000256" key="3">
    <source>
        <dbReference type="ARBA" id="ARBA00022989"/>
    </source>
</evidence>
<evidence type="ECO:0000256" key="4">
    <source>
        <dbReference type="ARBA" id="ARBA00023136"/>
    </source>
</evidence>
<dbReference type="GO" id="GO:0043190">
    <property type="term" value="C:ATP-binding cassette (ABC) transporter complex"/>
    <property type="evidence" value="ECO:0007669"/>
    <property type="project" value="TreeGrafter"/>
</dbReference>
<dbReference type="OrthoDB" id="1936150at2"/>
<keyword evidence="3 5" id="KW-1133">Transmembrane helix</keyword>
<dbReference type="RefSeq" id="WP_066675603.1">
    <property type="nucleotide sequence ID" value="NZ_CABMIZ010000010.1"/>
</dbReference>
<feature type="transmembrane region" description="Helical" evidence="5">
    <location>
        <begin position="66"/>
        <end position="84"/>
    </location>
</feature>
<evidence type="ECO:0000256" key="1">
    <source>
        <dbReference type="ARBA" id="ARBA00004141"/>
    </source>
</evidence>
<evidence type="ECO:0000256" key="5">
    <source>
        <dbReference type="SAM" id="Phobius"/>
    </source>
</evidence>
<sequence length="231" mass="26723">MIREINLYSLNSKYAYVHPIEKILLVLISLIICSYIENIYLITGNIIFFILLNLIAKNPFKIINKFLVIAIVFSIFTTISLLWQGYSLNYIILILIRGINGAITISFLALTTPINHIVCVMSRWEYIRDVADIIKSMERFIIILEDDLTITFNAIKSRGGFSGFKNSVKDFGNVLGVSFKNLVFRWREINLALKNRCYIGRHNYSYSFKISKLRLSFLLVYILVLGFINIL</sequence>
<feature type="transmembrane region" description="Helical" evidence="5">
    <location>
        <begin position="90"/>
        <end position="111"/>
    </location>
</feature>
<dbReference type="InterPro" id="IPR003339">
    <property type="entry name" value="ABC/ECF_trnsptr_transmembrane"/>
</dbReference>
<dbReference type="EMBL" id="CP099799">
    <property type="protein sequence ID" value="USR99786.1"/>
    <property type="molecule type" value="Genomic_DNA"/>
</dbReference>
<evidence type="ECO:0000313" key="9">
    <source>
        <dbReference type="Proteomes" id="UP001055437"/>
    </source>
</evidence>
<dbReference type="InterPro" id="IPR052770">
    <property type="entry name" value="Cobalt_transport_CbiQ"/>
</dbReference>
<keyword evidence="9" id="KW-1185">Reference proteome</keyword>
<dbReference type="GeneID" id="303559338"/>
<dbReference type="Pfam" id="PF02361">
    <property type="entry name" value="CbiQ"/>
    <property type="match status" value="1"/>
</dbReference>
<feature type="transmembrane region" description="Helical" evidence="5">
    <location>
        <begin position="213"/>
        <end position="230"/>
    </location>
</feature>
<dbReference type="KEGG" id="csep:CP523_01430"/>
<reference evidence="6 8" key="1">
    <citation type="submission" date="2017-09" db="EMBL/GenBank/DDBJ databases">
        <authorList>
            <person name="Thomas P."/>
            <person name="Seyboldt C."/>
        </authorList>
    </citation>
    <scope>NUCLEOTIDE SEQUENCE [LARGE SCALE GENOMIC DNA]</scope>
    <source>
        <strain evidence="6 8">DSM 7534</strain>
    </source>
</reference>
<dbReference type="Proteomes" id="UP000280586">
    <property type="component" value="Chromosome"/>
</dbReference>
<dbReference type="PANTHER" id="PTHR43723">
    <property type="entry name" value="COBALT TRANSPORT PROTEIN CBIQ"/>
    <property type="match status" value="1"/>
</dbReference>
<name>A0A9N7JIM1_CLOSE</name>
<evidence type="ECO:0000256" key="2">
    <source>
        <dbReference type="ARBA" id="ARBA00022692"/>
    </source>
</evidence>
<evidence type="ECO:0000313" key="6">
    <source>
        <dbReference type="EMBL" id="AYE33213.1"/>
    </source>
</evidence>